<dbReference type="Pfam" id="PF13489">
    <property type="entry name" value="Methyltransf_23"/>
    <property type="match status" value="1"/>
</dbReference>
<comment type="caution">
    <text evidence="2">The sequence shown here is derived from an EMBL/GenBank/DDBJ whole genome shotgun (WGS) entry which is preliminary data.</text>
</comment>
<dbReference type="GO" id="GO:0008168">
    <property type="term" value="F:methyltransferase activity"/>
    <property type="evidence" value="ECO:0007669"/>
    <property type="project" value="UniProtKB-KW"/>
</dbReference>
<keyword evidence="2" id="KW-0489">Methyltransferase</keyword>
<dbReference type="Proteomes" id="UP000568380">
    <property type="component" value="Unassembled WGS sequence"/>
</dbReference>
<accession>A0A7W8A6R6</accession>
<feature type="transmembrane region" description="Helical" evidence="1">
    <location>
        <begin position="15"/>
        <end position="33"/>
    </location>
</feature>
<keyword evidence="1" id="KW-0472">Membrane</keyword>
<organism evidence="2 3">
    <name type="scientific">Nonomuraea endophytica</name>
    <dbReference type="NCBI Taxonomy" id="714136"/>
    <lineage>
        <taxon>Bacteria</taxon>
        <taxon>Bacillati</taxon>
        <taxon>Actinomycetota</taxon>
        <taxon>Actinomycetes</taxon>
        <taxon>Streptosporangiales</taxon>
        <taxon>Streptosporangiaceae</taxon>
        <taxon>Nonomuraea</taxon>
    </lineage>
</organism>
<evidence type="ECO:0000256" key="1">
    <source>
        <dbReference type="SAM" id="Phobius"/>
    </source>
</evidence>
<protein>
    <submittedName>
        <fullName evidence="2">Ubiquinone/menaquinone biosynthesis C-methylase UbiE</fullName>
    </submittedName>
</protein>
<dbReference type="AlphaFoldDB" id="A0A7W8A6R6"/>
<keyword evidence="2" id="KW-0830">Ubiquinone</keyword>
<dbReference type="CDD" id="cd02440">
    <property type="entry name" value="AdoMet_MTases"/>
    <property type="match status" value="1"/>
</dbReference>
<dbReference type="Gene3D" id="3.40.50.150">
    <property type="entry name" value="Vaccinia Virus protein VP39"/>
    <property type="match status" value="1"/>
</dbReference>
<evidence type="ECO:0000313" key="2">
    <source>
        <dbReference type="EMBL" id="MBB5080610.1"/>
    </source>
</evidence>
<keyword evidence="2" id="KW-0808">Transferase</keyword>
<dbReference type="EMBL" id="JACHIN010000008">
    <property type="protein sequence ID" value="MBB5080610.1"/>
    <property type="molecule type" value="Genomic_DNA"/>
</dbReference>
<keyword evidence="3" id="KW-1185">Reference proteome</keyword>
<sequence>MDLKHVFDALGSSSGYVVAGVAAIVLVVLVGAYRQGRSIEFWPPRVGPREEAIVQAVNDDEDVELFETTQARDFYQAIAPNYDQRNSANLLETHRAVIRLLVGLRDDKPSLRVLDLGGGSGKNVATHFFLDTSMRWTYVDFCPGMAEQFQRHLAGQPLYERTKILVEDINRVRDRIAPRSQDVILLNLVLSSMPEMPDFGRLAGLLAPGGTLIVCDIDPGYTEAHPLYQATSTTGAKVGLRTRAVPPLAVGARADEAGLQLSAMRQVYADRLYSFVAVFVNAARVRGGNTEHPAVEAPAA</sequence>
<keyword evidence="1" id="KW-1133">Transmembrane helix</keyword>
<keyword evidence="1" id="KW-0812">Transmembrane</keyword>
<dbReference type="SUPFAM" id="SSF53335">
    <property type="entry name" value="S-adenosyl-L-methionine-dependent methyltransferases"/>
    <property type="match status" value="1"/>
</dbReference>
<dbReference type="GO" id="GO:0032259">
    <property type="term" value="P:methylation"/>
    <property type="evidence" value="ECO:0007669"/>
    <property type="project" value="UniProtKB-KW"/>
</dbReference>
<reference evidence="2 3" key="1">
    <citation type="submission" date="2020-08" db="EMBL/GenBank/DDBJ databases">
        <title>Genomic Encyclopedia of Type Strains, Phase IV (KMG-IV): sequencing the most valuable type-strain genomes for metagenomic binning, comparative biology and taxonomic classification.</title>
        <authorList>
            <person name="Goeker M."/>
        </authorList>
    </citation>
    <scope>NUCLEOTIDE SEQUENCE [LARGE SCALE GENOMIC DNA]</scope>
    <source>
        <strain evidence="2 3">DSM 45385</strain>
    </source>
</reference>
<dbReference type="InterPro" id="IPR029063">
    <property type="entry name" value="SAM-dependent_MTases_sf"/>
</dbReference>
<evidence type="ECO:0000313" key="3">
    <source>
        <dbReference type="Proteomes" id="UP000568380"/>
    </source>
</evidence>
<name>A0A7W8A6R6_9ACTN</name>
<gene>
    <name evidence="2" type="ORF">HNR40_006097</name>
</gene>
<proteinExistence type="predicted"/>
<dbReference type="RefSeq" id="WP_184967219.1">
    <property type="nucleotide sequence ID" value="NZ_JACHIN010000008.1"/>
</dbReference>